<feature type="compositionally biased region" description="Polar residues" evidence="1">
    <location>
        <begin position="778"/>
        <end position="792"/>
    </location>
</feature>
<feature type="transmembrane region" description="Helical" evidence="2">
    <location>
        <begin position="215"/>
        <end position="241"/>
    </location>
</feature>
<feature type="compositionally biased region" description="Acidic residues" evidence="1">
    <location>
        <begin position="546"/>
        <end position="555"/>
    </location>
</feature>
<feature type="compositionally biased region" description="Basic and acidic residues" evidence="1">
    <location>
        <begin position="931"/>
        <end position="948"/>
    </location>
</feature>
<dbReference type="PANTHER" id="PTHR24216">
    <property type="entry name" value="PAXILLIN-RELATED"/>
    <property type="match status" value="1"/>
</dbReference>
<protein>
    <submittedName>
        <fullName evidence="3">Uncharacterized protein</fullName>
    </submittedName>
</protein>
<feature type="compositionally biased region" description="Basic residues" evidence="1">
    <location>
        <begin position="1047"/>
        <end position="1056"/>
    </location>
</feature>
<feature type="compositionally biased region" description="Basic and acidic residues" evidence="1">
    <location>
        <begin position="1205"/>
        <end position="1219"/>
    </location>
</feature>
<feature type="compositionally biased region" description="Basic residues" evidence="1">
    <location>
        <begin position="759"/>
        <end position="775"/>
    </location>
</feature>
<feature type="region of interest" description="Disordered" evidence="1">
    <location>
        <begin position="1089"/>
        <end position="1174"/>
    </location>
</feature>
<feature type="compositionally biased region" description="Polar residues" evidence="1">
    <location>
        <begin position="610"/>
        <end position="621"/>
    </location>
</feature>
<feature type="region of interest" description="Disordered" evidence="1">
    <location>
        <begin position="1357"/>
        <end position="1394"/>
    </location>
</feature>
<feature type="region of interest" description="Disordered" evidence="1">
    <location>
        <begin position="1292"/>
        <end position="1334"/>
    </location>
</feature>
<feature type="region of interest" description="Disordered" evidence="1">
    <location>
        <begin position="1186"/>
        <end position="1278"/>
    </location>
</feature>
<gene>
    <name evidence="3" type="ORF">M0R45_027405</name>
</gene>
<feature type="compositionally biased region" description="Acidic residues" evidence="1">
    <location>
        <begin position="1265"/>
        <end position="1278"/>
    </location>
</feature>
<feature type="compositionally biased region" description="Polar residues" evidence="1">
    <location>
        <begin position="1246"/>
        <end position="1262"/>
    </location>
</feature>
<feature type="compositionally biased region" description="Acidic residues" evidence="1">
    <location>
        <begin position="794"/>
        <end position="819"/>
    </location>
</feature>
<feature type="compositionally biased region" description="Acidic residues" evidence="1">
    <location>
        <begin position="869"/>
        <end position="903"/>
    </location>
</feature>
<sequence length="1523" mass="166659">MAGYPYHSPPPPSPPCNDTTPTLPSPPPPPPPACMCNKTTPTSPSPPPPQPPPSTRYSPPLHSRPAPSHSPPPSPACNETTPTVSPPTFPSLSPPPPQHLPPPPSPYYSPPQPSLSRPPPRSPPPPSPTPSPRSFSPPPPSPPSIAPAPYPPHKLPPSVPPPCHCVCPSPWAHPPNYHPSIAPPPNYYRSIAPNYHHSIAPSPQFLSPSNGYRTVVLTTFVSLGGVFFLAFITIGLLSMAIKKRIPSMPAMDQPGTHEGGQGPVRTFESLATTSAHSVIDIQEPKPIPQTLEESNDPNKILPQHKPPSSVNDITQGKDQKSIGDDSNKKLRKPLDDQNVHDNIDSPPNADSEPIDGEEKLDQRNRNTTQDVEKESNADQGGPENTPKDVEQESNADQGGPENTTQDVEKESNAAEDESNDSKKRLPRPRRKKKNDRKGKQGGRKSSTLVDQAMKAATNFDPDGDEEFQDDDNDEEESQDVVQENNADQGGSDNTTQDVEKESNAAKGESKKRLLPCKKNNDRNGKQGGRKSSTLVDEAMMVATNFDPDEEEESQDLEQKFNADQGEPDSATQDVENESNAADDESKKRLLPGKKNSGRKGKQRGRKSATLVDQATKVTTNFDPDGEEEFQDDDNNEEEPQDVEQEFNADQGGLDNTTQDSEKESNVAEGESKKRLLPRKKNNGLKGKQGGRKSSTLVDQAMMAATNFDPDEEQSQDDDNNEEESQDVEQKFNADQGEPDSITQDVENESNAADDESKKRLLPRKKNNGRKGKQGVRKSSTLVDQAMKATTNFDPDGEKEFQDDDNDDEEVYDCPLDVEQESFAIKDESNDSKARLRHRKKTSNAGKGKQGEKQSSKLGQARKDTINFDPDGEEEYQDDNDDPEVQEVPQEAEDESNANEEESDERNHKPVGNQTETDNIDIAQDVEQESSAVEKESKNSKERLHHDKISPSSGLKGKQGERKSSTLVGQAMKAAVNVHLVGALQGQDYDNDETEEEKSYSGRNELPNLGQTVTVISGDNPGKEFKSFGNPVDKEEESEAYSSNQDLHRHKRHTSTRGRKESSNFVKKFSATIGANQGEVLKSLNVDQILTAPVGGGDPRLADDNEKEENDDPVNECDDPSMECESFVDDNAKKEESKAFGSKKVLHLQKRQTGAQRRKEAPEVGQTSTAPIGGDVGVYLKSLADDYTKEENEDPCIECDDPNMEYELRVDDDAKEEKSDSFGSKKGSRLHKRQIGARGRRDPRNVGQITSDPLGSDPSTYFQSLADEEKEENEDQGMECDDLSMEFESLVDDGAKEEESESFGLKKVTSLQKRQIGGRGSKGPPNVGQILNIPTGGDAGEDLKFLADEQKKLELFGRKKVSPLHKHQAGAGGRKEPSNLGQILTATTSNDPGVGLKSVSTQVWASNIGVSMTVRKEDDPYGELESHDDDGEGDLSVTATNEGDTNAGLEFHEQDEELESECSNKGLGLHKPHALFLGEIEPSTDDQSVFVTGDDDPDESGNVARSGKPLSRPRTTGVREKRRT</sequence>
<feature type="compositionally biased region" description="Acidic residues" evidence="1">
    <location>
        <begin position="1190"/>
        <end position="1203"/>
    </location>
</feature>
<feature type="compositionally biased region" description="Basic residues" evidence="1">
    <location>
        <begin position="588"/>
        <end position="606"/>
    </location>
</feature>
<feature type="compositionally biased region" description="Acidic residues" evidence="1">
    <location>
        <begin position="461"/>
        <end position="478"/>
    </location>
</feature>
<reference evidence="3 4" key="1">
    <citation type="journal article" date="2023" name="G3 (Bethesda)">
        <title>A chromosome-length genome assembly and annotation of blackberry (Rubus argutus, cv. 'Hillquist').</title>
        <authorList>
            <person name="Bruna T."/>
            <person name="Aryal R."/>
            <person name="Dudchenko O."/>
            <person name="Sargent D.J."/>
            <person name="Mead D."/>
            <person name="Buti M."/>
            <person name="Cavallini A."/>
            <person name="Hytonen T."/>
            <person name="Andres J."/>
            <person name="Pham M."/>
            <person name="Weisz D."/>
            <person name="Mascagni F."/>
            <person name="Usai G."/>
            <person name="Natali L."/>
            <person name="Bassil N."/>
            <person name="Fernandez G.E."/>
            <person name="Lomsadze A."/>
            <person name="Armour M."/>
            <person name="Olukolu B."/>
            <person name="Poorten T."/>
            <person name="Britton C."/>
            <person name="Davik J."/>
            <person name="Ashrafi H."/>
            <person name="Aiden E.L."/>
            <person name="Borodovsky M."/>
            <person name="Worthington M."/>
        </authorList>
    </citation>
    <scope>NUCLEOTIDE SEQUENCE [LARGE SCALE GENOMIC DNA]</scope>
    <source>
        <strain evidence="3">PI 553951</strain>
    </source>
</reference>
<keyword evidence="2" id="KW-0472">Membrane</keyword>
<dbReference type="Proteomes" id="UP001457282">
    <property type="component" value="Unassembled WGS sequence"/>
</dbReference>
<feature type="compositionally biased region" description="Polar residues" evidence="1">
    <location>
        <begin position="1378"/>
        <end position="1390"/>
    </location>
</feature>
<name>A0AAW1X233_RUBAR</name>
<evidence type="ECO:0000313" key="3">
    <source>
        <dbReference type="EMBL" id="KAK9930366.1"/>
    </source>
</evidence>
<keyword evidence="2" id="KW-0812">Transmembrane</keyword>
<feature type="compositionally biased region" description="Basic residues" evidence="1">
    <location>
        <begin position="1357"/>
        <end position="1367"/>
    </location>
</feature>
<feature type="compositionally biased region" description="Polar residues" evidence="1">
    <location>
        <begin position="392"/>
        <end position="405"/>
    </location>
</feature>
<feature type="compositionally biased region" description="Acidic residues" evidence="1">
    <location>
        <begin position="1419"/>
        <end position="1432"/>
    </location>
</feature>
<dbReference type="PANTHER" id="PTHR24216:SF65">
    <property type="entry name" value="PAXILLIN-LIKE PROTEIN 1"/>
    <property type="match status" value="1"/>
</dbReference>
<feature type="compositionally biased region" description="Pro residues" evidence="1">
    <location>
        <begin position="84"/>
        <end position="150"/>
    </location>
</feature>
<feature type="compositionally biased region" description="Basic and acidic residues" evidence="1">
    <location>
        <begin position="497"/>
        <end position="511"/>
    </location>
</feature>
<accession>A0AAW1X233</accession>
<dbReference type="EMBL" id="JBEDUW010000005">
    <property type="protein sequence ID" value="KAK9930366.1"/>
    <property type="molecule type" value="Genomic_DNA"/>
</dbReference>
<feature type="compositionally biased region" description="Pro residues" evidence="1">
    <location>
        <begin position="43"/>
        <end position="54"/>
    </location>
</feature>
<feature type="compositionally biased region" description="Basic and acidic residues" evidence="1">
    <location>
        <begin position="659"/>
        <end position="673"/>
    </location>
</feature>
<keyword evidence="4" id="KW-1185">Reference proteome</keyword>
<feature type="compositionally biased region" description="Basic and acidic residues" evidence="1">
    <location>
        <begin position="356"/>
        <end position="376"/>
    </location>
</feature>
<feature type="region of interest" description="Disordered" evidence="1">
    <location>
        <begin position="1414"/>
        <end position="1523"/>
    </location>
</feature>
<feature type="compositionally biased region" description="Pro residues" evidence="1">
    <location>
        <begin position="23"/>
        <end position="33"/>
    </location>
</feature>
<feature type="region of interest" description="Disordered" evidence="1">
    <location>
        <begin position="277"/>
        <end position="967"/>
    </location>
</feature>
<proteinExistence type="predicted"/>
<evidence type="ECO:0000256" key="2">
    <source>
        <dbReference type="SAM" id="Phobius"/>
    </source>
</evidence>
<feature type="compositionally biased region" description="Acidic residues" evidence="1">
    <location>
        <begin position="708"/>
        <end position="726"/>
    </location>
</feature>
<feature type="compositionally biased region" description="Basic residues" evidence="1">
    <location>
        <begin position="424"/>
        <end position="442"/>
    </location>
</feature>
<organism evidence="3 4">
    <name type="scientific">Rubus argutus</name>
    <name type="common">Southern blackberry</name>
    <dbReference type="NCBI Taxonomy" id="59490"/>
    <lineage>
        <taxon>Eukaryota</taxon>
        <taxon>Viridiplantae</taxon>
        <taxon>Streptophyta</taxon>
        <taxon>Embryophyta</taxon>
        <taxon>Tracheophyta</taxon>
        <taxon>Spermatophyta</taxon>
        <taxon>Magnoliopsida</taxon>
        <taxon>eudicotyledons</taxon>
        <taxon>Gunneridae</taxon>
        <taxon>Pentapetalae</taxon>
        <taxon>rosids</taxon>
        <taxon>fabids</taxon>
        <taxon>Rosales</taxon>
        <taxon>Rosaceae</taxon>
        <taxon>Rosoideae</taxon>
        <taxon>Rosoideae incertae sedis</taxon>
        <taxon>Rubus</taxon>
    </lineage>
</organism>
<feature type="compositionally biased region" description="Basic and acidic residues" evidence="1">
    <location>
        <begin position="823"/>
        <end position="833"/>
    </location>
</feature>
<feature type="compositionally biased region" description="Low complexity" evidence="1">
    <location>
        <begin position="55"/>
        <end position="67"/>
    </location>
</feature>
<feature type="compositionally biased region" description="Basic and acidic residues" evidence="1">
    <location>
        <begin position="315"/>
        <end position="343"/>
    </location>
</feature>
<feature type="compositionally biased region" description="Basic and acidic residues" evidence="1">
    <location>
        <begin position="848"/>
        <end position="865"/>
    </location>
</feature>
<evidence type="ECO:0000256" key="1">
    <source>
        <dbReference type="SAM" id="MobiDB-lite"/>
    </source>
</evidence>
<feature type="compositionally biased region" description="Acidic residues" evidence="1">
    <location>
        <begin position="1104"/>
        <end position="1127"/>
    </location>
</feature>
<evidence type="ECO:0000313" key="4">
    <source>
        <dbReference type="Proteomes" id="UP001457282"/>
    </source>
</evidence>
<feature type="compositionally biased region" description="Acidic residues" evidence="1">
    <location>
        <begin position="623"/>
        <end position="646"/>
    </location>
</feature>
<feature type="compositionally biased region" description="Basic residues" evidence="1">
    <location>
        <begin position="1225"/>
        <end position="1234"/>
    </location>
</feature>
<comment type="caution">
    <text evidence="3">The sequence shown here is derived from an EMBL/GenBank/DDBJ whole genome shotgun (WGS) entry which is preliminary data.</text>
</comment>
<feature type="compositionally biased region" description="Polar residues" evidence="1">
    <location>
        <begin position="486"/>
        <end position="496"/>
    </location>
</feature>
<feature type="region of interest" description="Disordered" evidence="1">
    <location>
        <begin position="1"/>
        <end position="150"/>
    </location>
</feature>
<feature type="region of interest" description="Disordered" evidence="1">
    <location>
        <begin position="982"/>
        <end position="1064"/>
    </location>
</feature>
<keyword evidence="2" id="KW-1133">Transmembrane helix</keyword>